<evidence type="ECO:0000313" key="10">
    <source>
        <dbReference type="Ensembl" id="ENSPREP00000018115.1"/>
    </source>
</evidence>
<reference evidence="10" key="2">
    <citation type="submission" date="2025-08" db="UniProtKB">
        <authorList>
            <consortium name="Ensembl"/>
        </authorList>
    </citation>
    <scope>IDENTIFICATION</scope>
    <source>
        <strain evidence="10">Guanapo</strain>
    </source>
</reference>
<dbReference type="Pfam" id="PF08198">
    <property type="entry name" value="Thymopoietin"/>
    <property type="match status" value="1"/>
</dbReference>
<reference evidence="11" key="1">
    <citation type="submission" date="2013-11" db="EMBL/GenBank/DDBJ databases">
        <title>The genomic landscape of the Guanapo guppy.</title>
        <authorList>
            <person name="Kuenstner A."/>
            <person name="Dreyer C."/>
        </authorList>
    </citation>
    <scope>NUCLEOTIDE SEQUENCE</scope>
    <source>
        <strain evidence="11">Guanapo</strain>
    </source>
</reference>
<dbReference type="Ensembl" id="ENSPRET00000018311.1">
    <property type="protein sequence ID" value="ENSPREP00000018115.1"/>
    <property type="gene ID" value="ENSPREG00000012260.1"/>
</dbReference>
<dbReference type="KEGG" id="pret:103459576"/>
<proteinExistence type="inferred from homology"/>
<feature type="compositionally biased region" description="Low complexity" evidence="6">
    <location>
        <begin position="329"/>
        <end position="356"/>
    </location>
</feature>
<feature type="region of interest" description="Disordered" evidence="6">
    <location>
        <begin position="174"/>
        <end position="193"/>
    </location>
</feature>
<dbReference type="AlphaFoldDB" id="A0A3P9P8I7"/>
<comment type="similarity">
    <text evidence="1">Belongs to the LEM family.</text>
</comment>
<dbReference type="Pfam" id="PF03020">
    <property type="entry name" value="LEM"/>
    <property type="match status" value="1"/>
</dbReference>
<dbReference type="GeneID" id="103459576"/>
<keyword evidence="7" id="KW-0812">Transmembrane</keyword>
<evidence type="ECO:0000259" key="9">
    <source>
        <dbReference type="PROSITE" id="PS50955"/>
    </source>
</evidence>
<dbReference type="CDD" id="cd12940">
    <property type="entry name" value="LEM_LAP2_LEMD1"/>
    <property type="match status" value="1"/>
</dbReference>
<dbReference type="PROSITE" id="PS50955">
    <property type="entry name" value="LEM_LIKE"/>
    <property type="match status" value="1"/>
</dbReference>
<feature type="domain" description="LEM-like" evidence="9">
    <location>
        <begin position="42"/>
        <end position="85"/>
    </location>
</feature>
<dbReference type="InterPro" id="IPR011015">
    <property type="entry name" value="LEM/LEM-like_dom_sf"/>
</dbReference>
<feature type="domain" description="LEM" evidence="8">
    <location>
        <begin position="131"/>
        <end position="175"/>
    </location>
</feature>
<feature type="region of interest" description="Disordered" evidence="6">
    <location>
        <begin position="222"/>
        <end position="252"/>
    </location>
</feature>
<keyword evidence="3" id="KW-0597">Phosphoprotein</keyword>
<dbReference type="PANTHER" id="PTHR12019">
    <property type="entry name" value="LAMINA-ASSOCIATED POLYPEPTIDE THYMOPOIETIN"/>
    <property type="match status" value="1"/>
</dbReference>
<dbReference type="FunFam" id="1.10.720.40:FF:000001">
    <property type="entry name" value="LEM domain containing 2, isoform CRA_a"/>
    <property type="match status" value="2"/>
</dbReference>
<keyword evidence="5" id="KW-0238">DNA-binding</keyword>
<dbReference type="GeneTree" id="ENSGT00940000154098"/>
<organism evidence="10 11">
    <name type="scientific">Poecilia reticulata</name>
    <name type="common">Guppy</name>
    <name type="synonym">Acanthophacelus reticulatus</name>
    <dbReference type="NCBI Taxonomy" id="8081"/>
    <lineage>
        <taxon>Eukaryota</taxon>
        <taxon>Metazoa</taxon>
        <taxon>Chordata</taxon>
        <taxon>Craniata</taxon>
        <taxon>Vertebrata</taxon>
        <taxon>Euteleostomi</taxon>
        <taxon>Actinopterygii</taxon>
        <taxon>Neopterygii</taxon>
        <taxon>Teleostei</taxon>
        <taxon>Neoteleostei</taxon>
        <taxon>Acanthomorphata</taxon>
        <taxon>Ovalentaria</taxon>
        <taxon>Atherinomorphae</taxon>
        <taxon>Cyprinodontiformes</taxon>
        <taxon>Poeciliidae</taxon>
        <taxon>Poeciliinae</taxon>
        <taxon>Poecilia</taxon>
    </lineage>
</organism>
<evidence type="ECO:0000256" key="3">
    <source>
        <dbReference type="ARBA" id="ARBA00022553"/>
    </source>
</evidence>
<dbReference type="PROSITE" id="PS50954">
    <property type="entry name" value="LEM"/>
    <property type="match status" value="1"/>
</dbReference>
<dbReference type="GO" id="GO:0005635">
    <property type="term" value="C:nuclear envelope"/>
    <property type="evidence" value="ECO:0007669"/>
    <property type="project" value="UniProtKB-ARBA"/>
</dbReference>
<keyword evidence="7" id="KW-0472">Membrane</keyword>
<dbReference type="OrthoDB" id="10072362at2759"/>
<dbReference type="CTD" id="352907"/>
<dbReference type="RefSeq" id="XP_008399463.1">
    <property type="nucleotide sequence ID" value="XM_008401241.2"/>
</dbReference>
<dbReference type="Proteomes" id="UP000242638">
    <property type="component" value="Unassembled WGS sequence"/>
</dbReference>
<evidence type="ECO:0000259" key="8">
    <source>
        <dbReference type="PROSITE" id="PS50954"/>
    </source>
</evidence>
<dbReference type="SMART" id="SM00540">
    <property type="entry name" value="LEM"/>
    <property type="match status" value="1"/>
</dbReference>
<dbReference type="GO" id="GO:0003677">
    <property type="term" value="F:DNA binding"/>
    <property type="evidence" value="ECO:0007669"/>
    <property type="project" value="UniProtKB-KW"/>
</dbReference>
<feature type="region of interest" description="Disordered" evidence="6">
    <location>
        <begin position="329"/>
        <end position="360"/>
    </location>
</feature>
<evidence type="ECO:0000256" key="4">
    <source>
        <dbReference type="ARBA" id="ARBA00022990"/>
    </source>
</evidence>
<keyword evidence="2" id="KW-0488">Methylation</keyword>
<evidence type="ECO:0000313" key="11">
    <source>
        <dbReference type="Proteomes" id="UP000242638"/>
    </source>
</evidence>
<dbReference type="OMA" id="TPFRMEE"/>
<evidence type="ECO:0000256" key="1">
    <source>
        <dbReference type="ARBA" id="ARBA00007744"/>
    </source>
</evidence>
<feature type="transmembrane region" description="Helical" evidence="7">
    <location>
        <begin position="372"/>
        <end position="389"/>
    </location>
</feature>
<evidence type="ECO:0000256" key="2">
    <source>
        <dbReference type="ARBA" id="ARBA00022481"/>
    </source>
</evidence>
<dbReference type="InterPro" id="IPR003887">
    <property type="entry name" value="LEM_dom"/>
</dbReference>
<dbReference type="GO" id="GO:0003682">
    <property type="term" value="F:chromatin binding"/>
    <property type="evidence" value="ECO:0007669"/>
    <property type="project" value="Ensembl"/>
</dbReference>
<feature type="compositionally biased region" description="Basic residues" evidence="6">
    <location>
        <begin position="115"/>
        <end position="126"/>
    </location>
</feature>
<dbReference type="GO" id="GO:0000793">
    <property type="term" value="C:condensed chromosome"/>
    <property type="evidence" value="ECO:0007669"/>
    <property type="project" value="Ensembl"/>
</dbReference>
<dbReference type="SMART" id="SM01261">
    <property type="entry name" value="Thymopoietin"/>
    <property type="match status" value="1"/>
</dbReference>
<dbReference type="Gene3D" id="1.10.720.40">
    <property type="match status" value="2"/>
</dbReference>
<evidence type="ECO:0000256" key="6">
    <source>
        <dbReference type="SAM" id="MobiDB-lite"/>
    </source>
</evidence>
<keyword evidence="4" id="KW-0007">Acetylation</keyword>
<dbReference type="InterPro" id="IPR051656">
    <property type="entry name" value="LEM_domain"/>
</dbReference>
<dbReference type="PANTHER" id="PTHR12019:SF21">
    <property type="entry name" value="THYMOPOIETIN A"/>
    <property type="match status" value="1"/>
</dbReference>
<accession>A0A3P9P8I7</accession>
<keyword evidence="11" id="KW-1185">Reference proteome</keyword>
<dbReference type="InterPro" id="IPR013146">
    <property type="entry name" value="LEM-like_dom"/>
</dbReference>
<name>A0A3P9P8I7_POERE</name>
<feature type="compositionally biased region" description="Low complexity" evidence="6">
    <location>
        <begin position="230"/>
        <end position="245"/>
    </location>
</feature>
<evidence type="ECO:0000256" key="7">
    <source>
        <dbReference type="SAM" id="Phobius"/>
    </source>
</evidence>
<dbReference type="STRING" id="8081.ENSPREP00000018115"/>
<dbReference type="SUPFAM" id="SSF63451">
    <property type="entry name" value="LEM domain"/>
    <property type="match status" value="2"/>
</dbReference>
<dbReference type="GO" id="GO:0042175">
    <property type="term" value="C:nuclear outer membrane-endoplasmic reticulum membrane network"/>
    <property type="evidence" value="ECO:0007669"/>
    <property type="project" value="Ensembl"/>
</dbReference>
<feature type="region of interest" description="Disordered" evidence="6">
    <location>
        <begin position="104"/>
        <end position="139"/>
    </location>
</feature>
<evidence type="ECO:0000256" key="5">
    <source>
        <dbReference type="ARBA" id="ARBA00023125"/>
    </source>
</evidence>
<sequence>MIQEPPGCRHTRLGRSAFGSVAKLISVRLLCLHLKLDMPEYLDDPSVLTKDKLKSELVAHNVELPSGNPTKDVYVQLYLKNLTVQNQKKAVAVVLDAFSSDEELPPVVAPNRSRSSGRKAARKSDKHHPEQVDVTSLTDESLRDELQKHGMKVGPIVDSTRELYQKKLQKFLDDGPAQPFPTEIQVNHNGNSEPEIYSDTEDVAVAVPEPVIEPELVPVVETQVRSRGKSPASSHTSSCSSQNQSVEKITANDQTLKLEKEVLKELFPDDINRPTGISASCRKPIRGAAGRPLISSDLWSDENSCLSPKTTKTSSYSYTGSHAVNRMSSLNPSTSFTSSSSSSSSSSKLSATAPSAGPTRTVRRSMTLWKKLALFAILATFVIFVYLAMETNSVSPFQASDSKSVASGAA</sequence>
<protein>
    <submittedName>
        <fullName evidence="10">Thymopoietin a</fullName>
    </submittedName>
</protein>
<dbReference type="CDD" id="cd12935">
    <property type="entry name" value="LEM_like"/>
    <property type="match status" value="1"/>
</dbReference>
<dbReference type="Bgee" id="ENSPREG00000012260">
    <property type="expression patterns" value="Expressed in caudal fin and 1 other cell type or tissue"/>
</dbReference>
<reference evidence="10" key="3">
    <citation type="submission" date="2025-09" db="UniProtKB">
        <authorList>
            <consortium name="Ensembl"/>
        </authorList>
    </citation>
    <scope>IDENTIFICATION</scope>
    <source>
        <strain evidence="10">Guanapo</strain>
    </source>
</reference>
<dbReference type="GO" id="GO:0007084">
    <property type="term" value="P:mitotic nuclear membrane reassembly"/>
    <property type="evidence" value="ECO:0007669"/>
    <property type="project" value="Ensembl"/>
</dbReference>
<keyword evidence="7" id="KW-1133">Transmembrane helix</keyword>